<organism evidence="6 7">
    <name type="scientific">Malassezia japonica</name>
    <dbReference type="NCBI Taxonomy" id="223818"/>
    <lineage>
        <taxon>Eukaryota</taxon>
        <taxon>Fungi</taxon>
        <taxon>Dikarya</taxon>
        <taxon>Basidiomycota</taxon>
        <taxon>Ustilaginomycotina</taxon>
        <taxon>Malasseziomycetes</taxon>
        <taxon>Malasseziales</taxon>
        <taxon>Malasseziaceae</taxon>
        <taxon>Malassezia</taxon>
    </lineage>
</organism>
<accession>A0AAF0J907</accession>
<protein>
    <recommendedName>
        <fullName evidence="2">glutathione transferase</fullName>
        <ecNumber evidence="2">2.5.1.18</ecNumber>
    </recommendedName>
</protein>
<dbReference type="GO" id="GO:0005737">
    <property type="term" value="C:cytoplasm"/>
    <property type="evidence" value="ECO:0007669"/>
    <property type="project" value="UniProtKB-ARBA"/>
</dbReference>
<dbReference type="PROSITE" id="PS50404">
    <property type="entry name" value="GST_NTER"/>
    <property type="match status" value="1"/>
</dbReference>
<dbReference type="RefSeq" id="XP_060121084.1">
    <property type="nucleotide sequence ID" value="XM_060265101.1"/>
</dbReference>
<dbReference type="SUPFAM" id="SSF52833">
    <property type="entry name" value="Thioredoxin-like"/>
    <property type="match status" value="1"/>
</dbReference>
<dbReference type="Pfam" id="PF02798">
    <property type="entry name" value="GST_N"/>
    <property type="match status" value="1"/>
</dbReference>
<dbReference type="Gene3D" id="1.20.1050.10">
    <property type="match status" value="1"/>
</dbReference>
<dbReference type="InterPro" id="IPR036249">
    <property type="entry name" value="Thioredoxin-like_sf"/>
</dbReference>
<keyword evidence="7" id="KW-1185">Reference proteome</keyword>
<dbReference type="SFLD" id="SFLDS00019">
    <property type="entry name" value="Glutathione_Transferase_(cytos"/>
    <property type="match status" value="1"/>
</dbReference>
<evidence type="ECO:0000256" key="4">
    <source>
        <dbReference type="ARBA" id="ARBA00047960"/>
    </source>
</evidence>
<evidence type="ECO:0000256" key="1">
    <source>
        <dbReference type="ARBA" id="ARBA00007409"/>
    </source>
</evidence>
<dbReference type="EMBL" id="CP119959">
    <property type="protein sequence ID" value="WFD38187.1"/>
    <property type="molecule type" value="Genomic_DNA"/>
</dbReference>
<evidence type="ECO:0000256" key="3">
    <source>
        <dbReference type="ARBA" id="ARBA00022679"/>
    </source>
</evidence>
<comment type="catalytic activity">
    <reaction evidence="4">
        <text>RX + glutathione = an S-substituted glutathione + a halide anion + H(+)</text>
        <dbReference type="Rhea" id="RHEA:16437"/>
        <dbReference type="ChEBI" id="CHEBI:15378"/>
        <dbReference type="ChEBI" id="CHEBI:16042"/>
        <dbReference type="ChEBI" id="CHEBI:17792"/>
        <dbReference type="ChEBI" id="CHEBI:57925"/>
        <dbReference type="ChEBI" id="CHEBI:90779"/>
        <dbReference type="EC" id="2.5.1.18"/>
    </reaction>
</comment>
<dbReference type="EC" id="2.5.1.18" evidence="2"/>
<dbReference type="AlphaFoldDB" id="A0AAF0J907"/>
<dbReference type="InterPro" id="IPR004045">
    <property type="entry name" value="Glutathione_S-Trfase_N"/>
</dbReference>
<evidence type="ECO:0000313" key="7">
    <source>
        <dbReference type="Proteomes" id="UP001217754"/>
    </source>
</evidence>
<proteinExistence type="inferred from homology"/>
<dbReference type="Proteomes" id="UP001217754">
    <property type="component" value="Chromosome 2"/>
</dbReference>
<dbReference type="InterPro" id="IPR036282">
    <property type="entry name" value="Glutathione-S-Trfase_C_sf"/>
</dbReference>
<dbReference type="SUPFAM" id="SSF47616">
    <property type="entry name" value="GST C-terminal domain-like"/>
    <property type="match status" value="1"/>
</dbReference>
<dbReference type="FunFam" id="3.40.30.10:FF:000156">
    <property type="entry name" value="Glutathione S-transferase 1"/>
    <property type="match status" value="1"/>
</dbReference>
<sequence>MIILHHLNNSRSQRILWLLEELAIPYEIKYYQRGSDHLAPKELKRVHPLGKSPVITDTERNKVIAESGVIINYLIKHYGNGRGLPKHGEEDNDQYWVQFSEASLMPPLVIKYVFYVIPSQAPFFIRPIVNMIAAKTQQAFTDPDIKTKMEFTATELEKRSSDGIAWLAGGDSAGGPTAADFQMLYPLETVTGGRMGRDSVPKLLFNWVNMVHDRPAYRRALEKGGPYDYSKL</sequence>
<name>A0AAF0J907_9BASI</name>
<dbReference type="GeneID" id="85224784"/>
<reference evidence="6" key="1">
    <citation type="submission" date="2023-03" db="EMBL/GenBank/DDBJ databases">
        <title>Mating type loci evolution in Malassezia.</title>
        <authorList>
            <person name="Coelho M.A."/>
        </authorList>
    </citation>
    <scope>NUCLEOTIDE SEQUENCE</scope>
    <source>
        <strain evidence="6">CBS 9431</strain>
    </source>
</reference>
<dbReference type="CDD" id="cd03046">
    <property type="entry name" value="GST_N_GTT1_like"/>
    <property type="match status" value="1"/>
</dbReference>
<dbReference type="SFLD" id="SFLDG00358">
    <property type="entry name" value="Main_(cytGST)"/>
    <property type="match status" value="1"/>
</dbReference>
<feature type="domain" description="GST N-terminal" evidence="5">
    <location>
        <begin position="1"/>
        <end position="82"/>
    </location>
</feature>
<dbReference type="InterPro" id="IPR040079">
    <property type="entry name" value="Glutathione_S-Trfase"/>
</dbReference>
<evidence type="ECO:0000259" key="5">
    <source>
        <dbReference type="PROSITE" id="PS50404"/>
    </source>
</evidence>
<dbReference type="Gene3D" id="3.40.30.10">
    <property type="entry name" value="Glutaredoxin"/>
    <property type="match status" value="1"/>
</dbReference>
<keyword evidence="3 6" id="KW-0808">Transferase</keyword>
<evidence type="ECO:0000313" key="6">
    <source>
        <dbReference type="EMBL" id="WFD38187.1"/>
    </source>
</evidence>
<dbReference type="GO" id="GO:0004602">
    <property type="term" value="F:glutathione peroxidase activity"/>
    <property type="evidence" value="ECO:0007669"/>
    <property type="project" value="UniProtKB-ARBA"/>
</dbReference>
<dbReference type="GO" id="GO:0004364">
    <property type="term" value="F:glutathione transferase activity"/>
    <property type="evidence" value="ECO:0007669"/>
    <property type="project" value="UniProtKB-EC"/>
</dbReference>
<dbReference type="PANTHER" id="PTHR44051:SF9">
    <property type="entry name" value="GLUTATHIONE S-TRANSFERASE 1"/>
    <property type="match status" value="1"/>
</dbReference>
<evidence type="ECO:0000256" key="2">
    <source>
        <dbReference type="ARBA" id="ARBA00012452"/>
    </source>
</evidence>
<gene>
    <name evidence="6" type="ORF">MJAP1_001135</name>
</gene>
<comment type="similarity">
    <text evidence="1">Belongs to the GST superfamily.</text>
</comment>
<dbReference type="PANTHER" id="PTHR44051">
    <property type="entry name" value="GLUTATHIONE S-TRANSFERASE-RELATED"/>
    <property type="match status" value="1"/>
</dbReference>